<feature type="domain" description="Arm DNA-binding" evidence="1">
    <location>
        <begin position="5"/>
        <end position="54"/>
    </location>
</feature>
<dbReference type="Proteomes" id="UP000038083">
    <property type="component" value="Unassembled WGS sequence"/>
</dbReference>
<reference evidence="2 3" key="1">
    <citation type="submission" date="2015-01" db="EMBL/GenBank/DDBJ databases">
        <authorList>
            <person name="MANFREDI Pablo"/>
        </authorList>
    </citation>
    <scope>NUCLEOTIDE SEQUENCE [LARGE SCALE GENOMIC DNA]</scope>
    <source>
        <strain evidence="2 3">Ccy74</strain>
    </source>
</reference>
<sequence>MKRYEWDDDKQKIKKNHANSARMNAFLAQKIADAEGAVADHEHKRKSVSARKLK</sequence>
<evidence type="ECO:0000313" key="3">
    <source>
        <dbReference type="Proteomes" id="UP000038083"/>
    </source>
</evidence>
<organism evidence="2 3">
    <name type="scientific">Capnocytophaga cynodegmi</name>
    <dbReference type="NCBI Taxonomy" id="28189"/>
    <lineage>
        <taxon>Bacteria</taxon>
        <taxon>Pseudomonadati</taxon>
        <taxon>Bacteroidota</taxon>
        <taxon>Flavobacteriia</taxon>
        <taxon>Flavobacteriales</taxon>
        <taxon>Flavobacteriaceae</taxon>
        <taxon>Capnocytophaga</taxon>
    </lineage>
</organism>
<protein>
    <recommendedName>
        <fullName evidence="1">Arm DNA-binding domain-containing protein</fullName>
    </recommendedName>
</protein>
<dbReference type="InterPro" id="IPR035386">
    <property type="entry name" value="Arm-DNA-bind_5"/>
</dbReference>
<dbReference type="Pfam" id="PF17293">
    <property type="entry name" value="Arm-DNA-bind_5"/>
    <property type="match status" value="1"/>
</dbReference>
<dbReference type="AlphaFoldDB" id="A0A0B7HMB0"/>
<evidence type="ECO:0000259" key="1">
    <source>
        <dbReference type="Pfam" id="PF17293"/>
    </source>
</evidence>
<dbReference type="RefSeq" id="WP_231555514.1">
    <property type="nucleotide sequence ID" value="NZ_CDOF01000032.1"/>
</dbReference>
<evidence type="ECO:0000313" key="2">
    <source>
        <dbReference type="EMBL" id="CEN41120.1"/>
    </source>
</evidence>
<dbReference type="EMBL" id="CDOG01000049">
    <property type="protein sequence ID" value="CEN41120.1"/>
    <property type="molecule type" value="Genomic_DNA"/>
</dbReference>
<accession>A0A0B7HMB0</accession>
<name>A0A0B7HMB0_9FLAO</name>
<gene>
    <name evidence="2" type="ORF">CCYN74_530006</name>
</gene>
<proteinExistence type="predicted"/>